<reference evidence="1 2" key="1">
    <citation type="submission" date="2024-11" db="EMBL/GenBank/DDBJ databases">
        <title>A near-complete genome assembly of Cinchona calisaya.</title>
        <authorList>
            <person name="Lian D.C."/>
            <person name="Zhao X.W."/>
            <person name="Wei L."/>
        </authorList>
    </citation>
    <scope>NUCLEOTIDE SEQUENCE [LARGE SCALE GENOMIC DNA]</scope>
    <source>
        <tissue evidence="1">Nenye</tissue>
    </source>
</reference>
<accession>A0ABD3ATZ8</accession>
<evidence type="ECO:0000313" key="1">
    <source>
        <dbReference type="EMBL" id="KAL3534671.1"/>
    </source>
</evidence>
<evidence type="ECO:0000313" key="2">
    <source>
        <dbReference type="Proteomes" id="UP001630127"/>
    </source>
</evidence>
<proteinExistence type="predicted"/>
<dbReference type="AlphaFoldDB" id="A0ABD3ATZ8"/>
<comment type="caution">
    <text evidence="1">The sequence shown here is derived from an EMBL/GenBank/DDBJ whole genome shotgun (WGS) entry which is preliminary data.</text>
</comment>
<name>A0ABD3ATZ8_9GENT</name>
<gene>
    <name evidence="1" type="ORF">ACH5RR_003132</name>
</gene>
<dbReference type="Proteomes" id="UP001630127">
    <property type="component" value="Unassembled WGS sequence"/>
</dbReference>
<sequence length="283" mass="31542">MSRSPATDPRRIPATLAISTKPSSHFPTIPDIKPFYNNSRQQESKKRIAITLGASRGRKIERESFLNQKSFGRAGSKPWLALVSNLVSASSRERTSSAAVEPYIYSVNHIPCLRKKRLELLFDLDECLSDKWIEKAPPKVFFAREMALLGLQKWYMDPSLFPGGPSLVARKRKEVRALLSLPPPSLHLIQGSRSTRRRSQSSDGIWNHTAAAALQARVSYAYHSPTLLQHALFGQYGVIREAAEPIALRSLYSCDSEGVVHTLKESRCEGSDRRSSRDGTGAP</sequence>
<organism evidence="1 2">
    <name type="scientific">Cinchona calisaya</name>
    <dbReference type="NCBI Taxonomy" id="153742"/>
    <lineage>
        <taxon>Eukaryota</taxon>
        <taxon>Viridiplantae</taxon>
        <taxon>Streptophyta</taxon>
        <taxon>Embryophyta</taxon>
        <taxon>Tracheophyta</taxon>
        <taxon>Spermatophyta</taxon>
        <taxon>Magnoliopsida</taxon>
        <taxon>eudicotyledons</taxon>
        <taxon>Gunneridae</taxon>
        <taxon>Pentapetalae</taxon>
        <taxon>asterids</taxon>
        <taxon>lamiids</taxon>
        <taxon>Gentianales</taxon>
        <taxon>Rubiaceae</taxon>
        <taxon>Cinchonoideae</taxon>
        <taxon>Cinchoneae</taxon>
        <taxon>Cinchona</taxon>
    </lineage>
</organism>
<keyword evidence="2" id="KW-1185">Reference proteome</keyword>
<dbReference type="EMBL" id="JBJUIK010000002">
    <property type="protein sequence ID" value="KAL3534671.1"/>
    <property type="molecule type" value="Genomic_DNA"/>
</dbReference>
<protein>
    <submittedName>
        <fullName evidence="1">Uncharacterized protein</fullName>
    </submittedName>
</protein>